<feature type="compositionally biased region" description="Basic and acidic residues" evidence="1">
    <location>
        <begin position="82"/>
        <end position="92"/>
    </location>
</feature>
<organism evidence="2">
    <name type="scientific">bioreactor metagenome</name>
    <dbReference type="NCBI Taxonomy" id="1076179"/>
    <lineage>
        <taxon>unclassified sequences</taxon>
        <taxon>metagenomes</taxon>
        <taxon>ecological metagenomes</taxon>
    </lineage>
</organism>
<sequence>MGKHSEHGRFGLRNIVRMNDNASLSMPGLLQKSLRFGYGGKPVLLFPCGELENQSVRIMFGFELRQRTGQSQFAAVQQGGDKGGELDGRDQRGTLPDGNVQRFAPLPCFAPASSPGPVRHKAALFMGQVDAGDGAEPAGARVGGEFVDADFFGHLVVIHVAGLHEGL</sequence>
<proteinExistence type="predicted"/>
<protein>
    <submittedName>
        <fullName evidence="2">Uncharacterized protein</fullName>
    </submittedName>
</protein>
<reference evidence="2" key="1">
    <citation type="submission" date="2019-08" db="EMBL/GenBank/DDBJ databases">
        <authorList>
            <person name="Kucharzyk K."/>
            <person name="Murdoch R.W."/>
            <person name="Higgins S."/>
            <person name="Loffler F."/>
        </authorList>
    </citation>
    <scope>NUCLEOTIDE SEQUENCE</scope>
</reference>
<dbReference type="AlphaFoldDB" id="A0A645IET0"/>
<feature type="region of interest" description="Disordered" evidence="1">
    <location>
        <begin position="77"/>
        <end position="99"/>
    </location>
</feature>
<accession>A0A645IET0</accession>
<dbReference type="EMBL" id="VSSQ01107791">
    <property type="protein sequence ID" value="MPN46814.1"/>
    <property type="molecule type" value="Genomic_DNA"/>
</dbReference>
<name>A0A645IET0_9ZZZZ</name>
<evidence type="ECO:0000256" key="1">
    <source>
        <dbReference type="SAM" id="MobiDB-lite"/>
    </source>
</evidence>
<comment type="caution">
    <text evidence="2">The sequence shown here is derived from an EMBL/GenBank/DDBJ whole genome shotgun (WGS) entry which is preliminary data.</text>
</comment>
<evidence type="ECO:0000313" key="2">
    <source>
        <dbReference type="EMBL" id="MPN46814.1"/>
    </source>
</evidence>
<gene>
    <name evidence="2" type="ORF">SDC9_194413</name>
</gene>